<dbReference type="PANTHER" id="PTHR48075:SF5">
    <property type="entry name" value="3-HYDROXYBUTYRYL-COA DEHYDROGENASE"/>
    <property type="match status" value="1"/>
</dbReference>
<dbReference type="SUPFAM" id="SSF51735">
    <property type="entry name" value="NAD(P)-binding Rossmann-fold domains"/>
    <property type="match status" value="1"/>
</dbReference>
<feature type="domain" description="3-hydroxyacyl-CoA dehydrogenase NAD binding" evidence="4">
    <location>
        <begin position="7"/>
        <end position="184"/>
    </location>
</feature>
<feature type="region of interest" description="Disordered" evidence="2">
    <location>
        <begin position="390"/>
        <end position="412"/>
    </location>
</feature>
<evidence type="ECO:0000313" key="5">
    <source>
        <dbReference type="EMBL" id="EMA47640.1"/>
    </source>
</evidence>
<sequence length="412" mass="44247">MTDIERVAVLGAGNMGHGITEVVALGGYDVTMRDIETDLIESGSENIEWSVGKLAENGIVDDPDDVLARIDTTTDLAEAVGDADLVVEAAPERMALKKEIYTELDELAPDEAILASNTSSLSITEIASATDRAAQVVGTHYFNPPVKMDLVEVIYGERTSDATAETAHDFVVSLGKTPIYVQKDVQGFVVNSVLGPFMVEPAWMVSNDEATIREADAAMVHRRGYPMGPFELADLTGVDIGYSVREEAGITNPPLIEEKVEAEELGRKTGKGYYDYENGETSETSQADGEAVDGDGADYEAGDGEGFDTLRVEARMVNEAAKLVGMDVATPEAIDTGMRLGAGFSEGPCRRADQEGLDTFLEKLETLHEATGEERFEPADYLVELVEGGNTGQESGRGFYEYENGEPVSGGR</sequence>
<dbReference type="eggNOG" id="arCOG00249">
    <property type="taxonomic scope" value="Archaea"/>
</dbReference>
<reference evidence="5" key="1">
    <citation type="journal article" date="2014" name="PLoS Genet.">
        <title>Phylogenetically driven sequencing of extremely halophilic archaea reveals strategies for static and dynamic osmo-response.</title>
        <authorList>
            <person name="Becker E.A."/>
            <person name="Seitzer P.M."/>
            <person name="Tritt A."/>
            <person name="Larsen D."/>
            <person name="Krusor M."/>
            <person name="Yao A.I."/>
            <person name="Wu D."/>
            <person name="Madern D."/>
            <person name="Eisen J.A."/>
            <person name="Darling A.E."/>
            <person name="Facciotti M.T."/>
        </authorList>
    </citation>
    <scope>NUCLEOTIDE SEQUENCE [LARGE SCALE GENOMIC DNA]</scope>
    <source>
        <strain evidence="5">DSM 1307</strain>
    </source>
</reference>
<gene>
    <name evidence="5" type="ORF">C448_04359</name>
</gene>
<name>M0MT49_HALMO</name>
<dbReference type="GO" id="GO:0006631">
    <property type="term" value="P:fatty acid metabolic process"/>
    <property type="evidence" value="ECO:0007669"/>
    <property type="project" value="InterPro"/>
</dbReference>
<proteinExistence type="predicted"/>
<dbReference type="InterPro" id="IPR036291">
    <property type="entry name" value="NAD(P)-bd_dom_sf"/>
</dbReference>
<dbReference type="Gene3D" id="3.40.50.720">
    <property type="entry name" value="NAD(P)-binding Rossmann-like Domain"/>
    <property type="match status" value="1"/>
</dbReference>
<feature type="domain" description="3-hydroxyacyl-CoA dehydrogenase C-terminal" evidence="3">
    <location>
        <begin position="306"/>
        <end position="402"/>
    </location>
</feature>
<dbReference type="SUPFAM" id="SSF48179">
    <property type="entry name" value="6-phosphogluconate dehydrogenase C-terminal domain-like"/>
    <property type="match status" value="2"/>
</dbReference>
<dbReference type="EMBL" id="AOMC01000070">
    <property type="protein sequence ID" value="EMA47640.1"/>
    <property type="molecule type" value="Genomic_DNA"/>
</dbReference>
<organism evidence="5 6">
    <name type="scientific">Halococcus morrhuae DSM 1307</name>
    <dbReference type="NCBI Taxonomy" id="931277"/>
    <lineage>
        <taxon>Archaea</taxon>
        <taxon>Methanobacteriati</taxon>
        <taxon>Methanobacteriota</taxon>
        <taxon>Stenosarchaea group</taxon>
        <taxon>Halobacteria</taxon>
        <taxon>Halobacteriales</taxon>
        <taxon>Halococcaceae</taxon>
        <taxon>Halococcus</taxon>
    </lineage>
</organism>
<comment type="caution">
    <text evidence="5">The sequence shown here is derived from an EMBL/GenBank/DDBJ whole genome shotgun (WGS) entry which is preliminary data.</text>
</comment>
<evidence type="ECO:0000259" key="4">
    <source>
        <dbReference type="Pfam" id="PF02737"/>
    </source>
</evidence>
<dbReference type="InterPro" id="IPR013328">
    <property type="entry name" value="6PGD_dom2"/>
</dbReference>
<feature type="domain" description="3-hydroxyacyl-CoA dehydrogenase C-terminal" evidence="3">
    <location>
        <begin position="187"/>
        <end position="276"/>
    </location>
</feature>
<evidence type="ECO:0000259" key="3">
    <source>
        <dbReference type="Pfam" id="PF00725"/>
    </source>
</evidence>
<dbReference type="GO" id="GO:0070403">
    <property type="term" value="F:NAD+ binding"/>
    <property type="evidence" value="ECO:0007669"/>
    <property type="project" value="InterPro"/>
</dbReference>
<dbReference type="InterPro" id="IPR008927">
    <property type="entry name" value="6-PGluconate_DH-like_C_sf"/>
</dbReference>
<dbReference type="OrthoDB" id="39812at2157"/>
<dbReference type="FunFam" id="3.40.50.720:FF:000009">
    <property type="entry name" value="Fatty oxidation complex, alpha subunit"/>
    <property type="match status" value="1"/>
</dbReference>
<dbReference type="Pfam" id="PF00725">
    <property type="entry name" value="3HCDH"/>
    <property type="match status" value="2"/>
</dbReference>
<keyword evidence="6" id="KW-1185">Reference proteome</keyword>
<dbReference type="PATRIC" id="fig|931277.6.peg.841"/>
<feature type="region of interest" description="Disordered" evidence="2">
    <location>
        <begin position="271"/>
        <end position="295"/>
    </location>
</feature>
<dbReference type="Pfam" id="PF02737">
    <property type="entry name" value="3HCDH_N"/>
    <property type="match status" value="1"/>
</dbReference>
<evidence type="ECO:0000256" key="1">
    <source>
        <dbReference type="ARBA" id="ARBA00023002"/>
    </source>
</evidence>
<dbReference type="Proteomes" id="UP000011568">
    <property type="component" value="Unassembled WGS sequence"/>
</dbReference>
<protein>
    <submittedName>
        <fullName evidence="5">3-hydroxyacyl-CoA dehydrogenase</fullName>
    </submittedName>
</protein>
<evidence type="ECO:0000313" key="6">
    <source>
        <dbReference type="Proteomes" id="UP000011568"/>
    </source>
</evidence>
<evidence type="ECO:0000256" key="2">
    <source>
        <dbReference type="SAM" id="MobiDB-lite"/>
    </source>
</evidence>
<dbReference type="PANTHER" id="PTHR48075">
    <property type="entry name" value="3-HYDROXYACYL-COA DEHYDROGENASE FAMILY PROTEIN"/>
    <property type="match status" value="1"/>
</dbReference>
<dbReference type="GO" id="GO:0016616">
    <property type="term" value="F:oxidoreductase activity, acting on the CH-OH group of donors, NAD or NADP as acceptor"/>
    <property type="evidence" value="ECO:0007669"/>
    <property type="project" value="InterPro"/>
</dbReference>
<keyword evidence="1" id="KW-0560">Oxidoreductase</keyword>
<accession>M0MT49</accession>
<dbReference type="Gene3D" id="1.10.1040.10">
    <property type="entry name" value="N-(1-d-carboxylethyl)-l-norvaline Dehydrogenase, domain 2"/>
    <property type="match status" value="2"/>
</dbReference>
<dbReference type="STRING" id="931277.C448_04359"/>
<dbReference type="InterPro" id="IPR006176">
    <property type="entry name" value="3-OHacyl-CoA_DH_NAD-bd"/>
</dbReference>
<dbReference type="InterPro" id="IPR006108">
    <property type="entry name" value="3HC_DH_C"/>
</dbReference>
<dbReference type="AlphaFoldDB" id="M0MT49"/>